<dbReference type="Gramene" id="OB12G25500.1">
    <property type="protein sequence ID" value="OB12G25500.1"/>
    <property type="gene ID" value="OB12G25500"/>
</dbReference>
<dbReference type="HOGENOM" id="CLU_1858310_0_0_1"/>
<protein>
    <submittedName>
        <fullName evidence="1">Uncharacterized protein</fullName>
    </submittedName>
</protein>
<dbReference type="EnsemblPlants" id="OB12G25500.1">
    <property type="protein sequence ID" value="OB12G25500.1"/>
    <property type="gene ID" value="OB12G25500"/>
</dbReference>
<proteinExistence type="predicted"/>
<organism evidence="1">
    <name type="scientific">Oryza brachyantha</name>
    <name type="common">malo sina</name>
    <dbReference type="NCBI Taxonomy" id="4533"/>
    <lineage>
        <taxon>Eukaryota</taxon>
        <taxon>Viridiplantae</taxon>
        <taxon>Streptophyta</taxon>
        <taxon>Embryophyta</taxon>
        <taxon>Tracheophyta</taxon>
        <taxon>Spermatophyta</taxon>
        <taxon>Magnoliopsida</taxon>
        <taxon>Liliopsida</taxon>
        <taxon>Poales</taxon>
        <taxon>Poaceae</taxon>
        <taxon>BOP clade</taxon>
        <taxon>Oryzoideae</taxon>
        <taxon>Oryzeae</taxon>
        <taxon>Oryzinae</taxon>
        <taxon>Oryza</taxon>
    </lineage>
</organism>
<keyword evidence="2" id="KW-1185">Reference proteome</keyword>
<accession>J3NEZ2</accession>
<name>J3NEZ2_ORYBR</name>
<dbReference type="Proteomes" id="UP000006038">
    <property type="component" value="Chromosome 12"/>
</dbReference>
<dbReference type="AlphaFoldDB" id="J3NEZ2"/>
<sequence>MSRSREQKHTRDIVKGSKEKKIHILPLCIPMFLPRPNFNGAVSTLCNLKASTMWHVPTLRADGYAGFTACTTSTVQQSSQKCSPSPCKYTVFDFANTYCFNRISVKLLKLKLHKLFYKSGSKNIYYKYFYIYIVENIS</sequence>
<reference evidence="1" key="1">
    <citation type="journal article" date="2013" name="Nat. Commun.">
        <title>Whole-genome sequencing of Oryza brachyantha reveals mechanisms underlying Oryza genome evolution.</title>
        <authorList>
            <person name="Chen J."/>
            <person name="Huang Q."/>
            <person name="Gao D."/>
            <person name="Wang J."/>
            <person name="Lang Y."/>
            <person name="Liu T."/>
            <person name="Li B."/>
            <person name="Bai Z."/>
            <person name="Luis Goicoechea J."/>
            <person name="Liang C."/>
            <person name="Chen C."/>
            <person name="Zhang W."/>
            <person name="Sun S."/>
            <person name="Liao Y."/>
            <person name="Zhang X."/>
            <person name="Yang L."/>
            <person name="Song C."/>
            <person name="Wang M."/>
            <person name="Shi J."/>
            <person name="Liu G."/>
            <person name="Liu J."/>
            <person name="Zhou H."/>
            <person name="Zhou W."/>
            <person name="Yu Q."/>
            <person name="An N."/>
            <person name="Chen Y."/>
            <person name="Cai Q."/>
            <person name="Wang B."/>
            <person name="Liu B."/>
            <person name="Min J."/>
            <person name="Huang Y."/>
            <person name="Wu H."/>
            <person name="Li Z."/>
            <person name="Zhang Y."/>
            <person name="Yin Y."/>
            <person name="Song W."/>
            <person name="Jiang J."/>
            <person name="Jackson S.A."/>
            <person name="Wing R.A."/>
            <person name="Wang J."/>
            <person name="Chen M."/>
        </authorList>
    </citation>
    <scope>NUCLEOTIDE SEQUENCE [LARGE SCALE GENOMIC DNA]</scope>
    <source>
        <strain evidence="1">cv. IRGC 101232</strain>
    </source>
</reference>
<reference evidence="1" key="2">
    <citation type="submission" date="2013-04" db="UniProtKB">
        <authorList>
            <consortium name="EnsemblPlants"/>
        </authorList>
    </citation>
    <scope>IDENTIFICATION</scope>
</reference>
<evidence type="ECO:0000313" key="2">
    <source>
        <dbReference type="Proteomes" id="UP000006038"/>
    </source>
</evidence>
<evidence type="ECO:0000313" key="1">
    <source>
        <dbReference type="EnsemblPlants" id="OB12G25500.1"/>
    </source>
</evidence>